<feature type="chain" id="PRO_5039575303" description="Lipoprotein" evidence="1">
    <location>
        <begin position="27"/>
        <end position="213"/>
    </location>
</feature>
<evidence type="ECO:0008006" key="4">
    <source>
        <dbReference type="Google" id="ProtNLM"/>
    </source>
</evidence>
<dbReference type="PROSITE" id="PS51257">
    <property type="entry name" value="PROKAR_LIPOPROTEIN"/>
    <property type="match status" value="1"/>
</dbReference>
<feature type="signal peptide" evidence="1">
    <location>
        <begin position="1"/>
        <end position="26"/>
    </location>
</feature>
<dbReference type="AlphaFoldDB" id="A0A173Y407"/>
<dbReference type="EMBL" id="CYZE01000001">
    <property type="protein sequence ID" value="CUN58902.1"/>
    <property type="molecule type" value="Genomic_DNA"/>
</dbReference>
<keyword evidence="1" id="KW-0732">Signal</keyword>
<evidence type="ECO:0000313" key="3">
    <source>
        <dbReference type="Proteomes" id="UP000095651"/>
    </source>
</evidence>
<proteinExistence type="predicted"/>
<organism evidence="2 3">
    <name type="scientific">Hungatella hathewayi</name>
    <dbReference type="NCBI Taxonomy" id="154046"/>
    <lineage>
        <taxon>Bacteria</taxon>
        <taxon>Bacillati</taxon>
        <taxon>Bacillota</taxon>
        <taxon>Clostridia</taxon>
        <taxon>Lachnospirales</taxon>
        <taxon>Lachnospiraceae</taxon>
        <taxon>Hungatella</taxon>
    </lineage>
</organism>
<reference evidence="2 3" key="1">
    <citation type="submission" date="2015-09" db="EMBL/GenBank/DDBJ databases">
        <authorList>
            <consortium name="Pathogen Informatics"/>
        </authorList>
    </citation>
    <scope>NUCLEOTIDE SEQUENCE [LARGE SCALE GENOMIC DNA]</scope>
    <source>
        <strain evidence="2 3">2789STDY5608850</strain>
    </source>
</reference>
<protein>
    <recommendedName>
        <fullName evidence="4">Lipoprotein</fullName>
    </recommendedName>
</protein>
<dbReference type="Proteomes" id="UP000095651">
    <property type="component" value="Unassembled WGS sequence"/>
</dbReference>
<sequence length="213" mass="22720">MRQMRKTGYYTAFIGLFMAAALTVTACGASAKAPDVSSVVGGSETAADSAVGFQKIDTADKGNSGDTAAAGSGAGQAQPITGAAPADGEVLSGIPIDTEKSEAVSIYYGSVCYSFFSEDKDRIKAVADLFTGFSLEEVPNGQLDEATTYQIYFSTDTEQIAAINVDKSGMFYIPEEKKFYKVKAGTFRFDTLDEIYKDSMYADGFDENQCLIQ</sequence>
<name>A0A173Y407_9FIRM</name>
<gene>
    <name evidence="2" type="ORF">ERS852407_00641</name>
</gene>
<evidence type="ECO:0000256" key="1">
    <source>
        <dbReference type="SAM" id="SignalP"/>
    </source>
</evidence>
<accession>A0A173Y407</accession>
<evidence type="ECO:0000313" key="2">
    <source>
        <dbReference type="EMBL" id="CUN58902.1"/>
    </source>
</evidence>